<feature type="transmembrane region" description="Helical" evidence="7">
    <location>
        <begin position="124"/>
        <end position="152"/>
    </location>
</feature>
<name>A0A1L9SFR4_9EURO</name>
<proteinExistence type="inferred from homology"/>
<gene>
    <name evidence="9" type="ORF">ASPZODRAFT_25901</name>
</gene>
<dbReference type="RefSeq" id="XP_022580511.1">
    <property type="nucleotide sequence ID" value="XM_022728023.1"/>
</dbReference>
<dbReference type="AlphaFoldDB" id="A0A1L9SFR4"/>
<evidence type="ECO:0000256" key="7">
    <source>
        <dbReference type="SAM" id="Phobius"/>
    </source>
</evidence>
<dbReference type="Pfam" id="PF20684">
    <property type="entry name" value="Fung_rhodopsin"/>
    <property type="match status" value="1"/>
</dbReference>
<dbReference type="GO" id="GO:0016020">
    <property type="term" value="C:membrane"/>
    <property type="evidence" value="ECO:0007669"/>
    <property type="project" value="UniProtKB-SubCell"/>
</dbReference>
<dbReference type="OrthoDB" id="5273647at2759"/>
<feature type="transmembrane region" description="Helical" evidence="7">
    <location>
        <begin position="12"/>
        <end position="33"/>
    </location>
</feature>
<evidence type="ECO:0000256" key="4">
    <source>
        <dbReference type="ARBA" id="ARBA00023136"/>
    </source>
</evidence>
<comment type="similarity">
    <text evidence="5">Belongs to the SAT4 family.</text>
</comment>
<accession>A0A1L9SFR4</accession>
<evidence type="ECO:0000313" key="10">
    <source>
        <dbReference type="Proteomes" id="UP000184188"/>
    </source>
</evidence>
<evidence type="ECO:0000256" key="3">
    <source>
        <dbReference type="ARBA" id="ARBA00022989"/>
    </source>
</evidence>
<dbReference type="EMBL" id="KV878343">
    <property type="protein sequence ID" value="OJJ46001.1"/>
    <property type="molecule type" value="Genomic_DNA"/>
</dbReference>
<evidence type="ECO:0000256" key="2">
    <source>
        <dbReference type="ARBA" id="ARBA00022692"/>
    </source>
</evidence>
<comment type="subcellular location">
    <subcellularLocation>
        <location evidence="1">Membrane</location>
        <topology evidence="1">Multi-pass membrane protein</topology>
    </subcellularLocation>
</comment>
<sequence>MISIAPGSHQSLQIGCYVIFSVAMVVVCLRLYVRQFLVRKLGVDDYLIIVASLCSIGIIVTVPYMFNLGIGRHMTELTEHQLLYGRKWAWVSQILYYLALGLAKTSMVALYMRLASDPMHIRFLWVFGAIVFCHGIAVTIVTIDICTPISIMWSPSFPEGCIDILDFNYFNAAFHIFTDIMLAIIPIPILRNLQMNKRRKIGLMIVFAVGLLTIATTVARQVTNAISLLRPDFPWYWSAAELCTCLEVNMGLICTSVPALRSLFKVYFGGSSNNNNNNKKNNQGDESYELNRKQTSSGRNDFNRFERGKKQVRTHFFGRASRLTSTSNESQDDIIPGETDGVVQTTDFLISYEGGGTTHK</sequence>
<keyword evidence="2 7" id="KW-0812">Transmembrane</keyword>
<feature type="transmembrane region" description="Helical" evidence="7">
    <location>
        <begin position="94"/>
        <end position="112"/>
    </location>
</feature>
<feature type="transmembrane region" description="Helical" evidence="7">
    <location>
        <begin position="172"/>
        <end position="190"/>
    </location>
</feature>
<dbReference type="PANTHER" id="PTHR33048">
    <property type="entry name" value="PTH11-LIKE INTEGRAL MEMBRANE PROTEIN (AFU_ORTHOLOGUE AFUA_5G11245)"/>
    <property type="match status" value="1"/>
</dbReference>
<dbReference type="PANTHER" id="PTHR33048:SF123">
    <property type="entry name" value="INTEGRAL MEMBRANE PROTEIN"/>
    <property type="match status" value="1"/>
</dbReference>
<reference evidence="10" key="1">
    <citation type="journal article" date="2017" name="Genome Biol.">
        <title>Comparative genomics reveals high biological diversity and specific adaptations in the industrially and medically important fungal genus Aspergillus.</title>
        <authorList>
            <person name="de Vries R.P."/>
            <person name="Riley R."/>
            <person name="Wiebenga A."/>
            <person name="Aguilar-Osorio G."/>
            <person name="Amillis S."/>
            <person name="Uchima C.A."/>
            <person name="Anderluh G."/>
            <person name="Asadollahi M."/>
            <person name="Askin M."/>
            <person name="Barry K."/>
            <person name="Battaglia E."/>
            <person name="Bayram O."/>
            <person name="Benocci T."/>
            <person name="Braus-Stromeyer S.A."/>
            <person name="Caldana C."/>
            <person name="Canovas D."/>
            <person name="Cerqueira G.C."/>
            <person name="Chen F."/>
            <person name="Chen W."/>
            <person name="Choi C."/>
            <person name="Clum A."/>
            <person name="Dos Santos R.A."/>
            <person name="Damasio A.R."/>
            <person name="Diallinas G."/>
            <person name="Emri T."/>
            <person name="Fekete E."/>
            <person name="Flipphi M."/>
            <person name="Freyberg S."/>
            <person name="Gallo A."/>
            <person name="Gournas C."/>
            <person name="Habgood R."/>
            <person name="Hainaut M."/>
            <person name="Harispe M.L."/>
            <person name="Henrissat B."/>
            <person name="Hilden K.S."/>
            <person name="Hope R."/>
            <person name="Hossain A."/>
            <person name="Karabika E."/>
            <person name="Karaffa L."/>
            <person name="Karanyi Z."/>
            <person name="Krasevec N."/>
            <person name="Kuo A."/>
            <person name="Kusch H."/>
            <person name="LaButti K."/>
            <person name="Lagendijk E.L."/>
            <person name="Lapidus A."/>
            <person name="Levasseur A."/>
            <person name="Lindquist E."/>
            <person name="Lipzen A."/>
            <person name="Logrieco A.F."/>
            <person name="MacCabe A."/>
            <person name="Maekelae M.R."/>
            <person name="Malavazi I."/>
            <person name="Melin P."/>
            <person name="Meyer V."/>
            <person name="Mielnichuk N."/>
            <person name="Miskei M."/>
            <person name="Molnar A.P."/>
            <person name="Mule G."/>
            <person name="Ngan C.Y."/>
            <person name="Orejas M."/>
            <person name="Orosz E."/>
            <person name="Ouedraogo J.P."/>
            <person name="Overkamp K.M."/>
            <person name="Park H.-S."/>
            <person name="Perrone G."/>
            <person name="Piumi F."/>
            <person name="Punt P.J."/>
            <person name="Ram A.F."/>
            <person name="Ramon A."/>
            <person name="Rauscher S."/>
            <person name="Record E."/>
            <person name="Riano-Pachon D.M."/>
            <person name="Robert V."/>
            <person name="Roehrig J."/>
            <person name="Ruller R."/>
            <person name="Salamov A."/>
            <person name="Salih N.S."/>
            <person name="Samson R.A."/>
            <person name="Sandor E."/>
            <person name="Sanguinetti M."/>
            <person name="Schuetze T."/>
            <person name="Sepcic K."/>
            <person name="Shelest E."/>
            <person name="Sherlock G."/>
            <person name="Sophianopoulou V."/>
            <person name="Squina F.M."/>
            <person name="Sun H."/>
            <person name="Susca A."/>
            <person name="Todd R.B."/>
            <person name="Tsang A."/>
            <person name="Unkles S.E."/>
            <person name="van de Wiele N."/>
            <person name="van Rossen-Uffink D."/>
            <person name="Oliveira J.V."/>
            <person name="Vesth T.C."/>
            <person name="Visser J."/>
            <person name="Yu J.-H."/>
            <person name="Zhou M."/>
            <person name="Andersen M.R."/>
            <person name="Archer D.B."/>
            <person name="Baker S.E."/>
            <person name="Benoit I."/>
            <person name="Brakhage A.A."/>
            <person name="Braus G.H."/>
            <person name="Fischer R."/>
            <person name="Frisvad J.C."/>
            <person name="Goldman G.H."/>
            <person name="Houbraken J."/>
            <person name="Oakley B."/>
            <person name="Pocsi I."/>
            <person name="Scazzocchio C."/>
            <person name="Seiboth B."/>
            <person name="vanKuyk P.A."/>
            <person name="Wortman J."/>
            <person name="Dyer P.S."/>
            <person name="Grigoriev I.V."/>
        </authorList>
    </citation>
    <scope>NUCLEOTIDE SEQUENCE [LARGE SCALE GENOMIC DNA]</scope>
    <source>
        <strain evidence="10">CBS 506.65</strain>
    </source>
</reference>
<feature type="domain" description="Rhodopsin" evidence="8">
    <location>
        <begin position="29"/>
        <end position="265"/>
    </location>
</feature>
<organism evidence="9 10">
    <name type="scientific">Penicilliopsis zonata CBS 506.65</name>
    <dbReference type="NCBI Taxonomy" id="1073090"/>
    <lineage>
        <taxon>Eukaryota</taxon>
        <taxon>Fungi</taxon>
        <taxon>Dikarya</taxon>
        <taxon>Ascomycota</taxon>
        <taxon>Pezizomycotina</taxon>
        <taxon>Eurotiomycetes</taxon>
        <taxon>Eurotiomycetidae</taxon>
        <taxon>Eurotiales</taxon>
        <taxon>Aspergillaceae</taxon>
        <taxon>Penicilliopsis</taxon>
    </lineage>
</organism>
<protein>
    <recommendedName>
        <fullName evidence="8">Rhodopsin domain-containing protein</fullName>
    </recommendedName>
</protein>
<evidence type="ECO:0000259" key="8">
    <source>
        <dbReference type="Pfam" id="PF20684"/>
    </source>
</evidence>
<feature type="transmembrane region" description="Helical" evidence="7">
    <location>
        <begin position="45"/>
        <end position="66"/>
    </location>
</feature>
<dbReference type="InterPro" id="IPR049326">
    <property type="entry name" value="Rhodopsin_dom_fungi"/>
</dbReference>
<dbReference type="VEuPathDB" id="FungiDB:ASPZODRAFT_25901"/>
<evidence type="ECO:0000256" key="5">
    <source>
        <dbReference type="ARBA" id="ARBA00038359"/>
    </source>
</evidence>
<keyword evidence="4 7" id="KW-0472">Membrane</keyword>
<evidence type="ECO:0000313" key="9">
    <source>
        <dbReference type="EMBL" id="OJJ46001.1"/>
    </source>
</evidence>
<feature type="transmembrane region" description="Helical" evidence="7">
    <location>
        <begin position="202"/>
        <end position="223"/>
    </location>
</feature>
<evidence type="ECO:0000256" key="1">
    <source>
        <dbReference type="ARBA" id="ARBA00004141"/>
    </source>
</evidence>
<feature type="region of interest" description="Disordered" evidence="6">
    <location>
        <begin position="275"/>
        <end position="304"/>
    </location>
</feature>
<dbReference type="Proteomes" id="UP000184188">
    <property type="component" value="Unassembled WGS sequence"/>
</dbReference>
<keyword evidence="3 7" id="KW-1133">Transmembrane helix</keyword>
<dbReference type="InterPro" id="IPR052337">
    <property type="entry name" value="SAT4-like"/>
</dbReference>
<dbReference type="STRING" id="1073090.A0A1L9SFR4"/>
<evidence type="ECO:0000256" key="6">
    <source>
        <dbReference type="SAM" id="MobiDB-lite"/>
    </source>
</evidence>
<keyword evidence="10" id="KW-1185">Reference proteome</keyword>
<dbReference type="GeneID" id="34614487"/>